<name>A0A0F9C7W3_9ZZZZ</name>
<feature type="non-terminal residue" evidence="1">
    <location>
        <position position="1"/>
    </location>
</feature>
<evidence type="ECO:0000313" key="1">
    <source>
        <dbReference type="EMBL" id="KKK98469.1"/>
    </source>
</evidence>
<proteinExistence type="predicted"/>
<dbReference type="AlphaFoldDB" id="A0A0F9C7W3"/>
<dbReference type="EMBL" id="LAZR01045605">
    <property type="protein sequence ID" value="KKK98469.1"/>
    <property type="molecule type" value="Genomic_DNA"/>
</dbReference>
<reference evidence="1" key="1">
    <citation type="journal article" date="2015" name="Nature">
        <title>Complex archaea that bridge the gap between prokaryotes and eukaryotes.</title>
        <authorList>
            <person name="Spang A."/>
            <person name="Saw J.H."/>
            <person name="Jorgensen S.L."/>
            <person name="Zaremba-Niedzwiedzka K."/>
            <person name="Martijn J."/>
            <person name="Lind A.E."/>
            <person name="van Eijk R."/>
            <person name="Schleper C."/>
            <person name="Guy L."/>
            <person name="Ettema T.J."/>
        </authorList>
    </citation>
    <scope>NUCLEOTIDE SEQUENCE</scope>
</reference>
<gene>
    <name evidence="1" type="ORF">LCGC14_2642450</name>
</gene>
<comment type="caution">
    <text evidence="1">The sequence shown here is derived from an EMBL/GenBank/DDBJ whole genome shotgun (WGS) entry which is preliminary data.</text>
</comment>
<protein>
    <submittedName>
        <fullName evidence="1">Uncharacterized protein</fullName>
    </submittedName>
</protein>
<accession>A0A0F9C7W3</accession>
<organism evidence="1">
    <name type="scientific">marine sediment metagenome</name>
    <dbReference type="NCBI Taxonomy" id="412755"/>
    <lineage>
        <taxon>unclassified sequences</taxon>
        <taxon>metagenomes</taxon>
        <taxon>ecological metagenomes</taxon>
    </lineage>
</organism>
<sequence length="41" mass="4785">ELYSYVSDKTEGVPYYARRIHGVEQDPTLEGDFQGKTLMKY</sequence>